<name>A0ABT6I0K5_9ACTN</name>
<keyword evidence="1" id="KW-0175">Coiled coil</keyword>
<organism evidence="4 5">
    <name type="scientific">Streptomyces chengmaiensis</name>
    <dbReference type="NCBI Taxonomy" id="3040919"/>
    <lineage>
        <taxon>Bacteria</taxon>
        <taxon>Bacillati</taxon>
        <taxon>Actinomycetota</taxon>
        <taxon>Actinomycetes</taxon>
        <taxon>Kitasatosporales</taxon>
        <taxon>Streptomycetaceae</taxon>
        <taxon>Streptomyces</taxon>
    </lineage>
</organism>
<feature type="transmembrane region" description="Helical" evidence="3">
    <location>
        <begin position="6"/>
        <end position="24"/>
    </location>
</feature>
<reference evidence="4 5" key="1">
    <citation type="submission" date="2023-04" db="EMBL/GenBank/DDBJ databases">
        <title>Streptomyces chengmaiensis sp. nov. isolated from the stem of mangrove plant in Hainan.</title>
        <authorList>
            <person name="Huang X."/>
            <person name="Zhou S."/>
            <person name="Chu X."/>
            <person name="Xie Y."/>
            <person name="Lin Y."/>
        </authorList>
    </citation>
    <scope>NUCLEOTIDE SEQUENCE [LARGE SCALE GENOMIC DNA]</scope>
    <source>
        <strain evidence="4 5">HNM0663</strain>
    </source>
</reference>
<evidence type="ECO:0000256" key="3">
    <source>
        <dbReference type="SAM" id="Phobius"/>
    </source>
</evidence>
<keyword evidence="3" id="KW-0812">Transmembrane</keyword>
<feature type="coiled-coil region" evidence="1">
    <location>
        <begin position="26"/>
        <end position="60"/>
    </location>
</feature>
<gene>
    <name evidence="4" type="ORF">QCN29_36640</name>
</gene>
<dbReference type="Proteomes" id="UP001223144">
    <property type="component" value="Unassembled WGS sequence"/>
</dbReference>
<sequence>MDASDWISVGSGGVALVAAGIAFWQARTASDSAKHADRQAQAAEEQLSIARQQTQQAERVHREQLALAERVHREQSEPYVVVDIGPDRPGSPLLVLSIENTGPTMARDVRIGVTPDLVSSHDNLTEQLQRAVARTVPVLPPGRRLVFAFDVYYRRKSCGLPMQFDFTVDATGPAGPVETLTYRVDLEVLQGVLIGESPTKPLEEALGGISRSVDGLTKATARANSGSRQQSDEETLATLRDLQDDSDGDNM</sequence>
<accession>A0ABT6I0K5</accession>
<proteinExistence type="predicted"/>
<dbReference type="RefSeq" id="WP_279933581.1">
    <property type="nucleotide sequence ID" value="NZ_JARWBG010000125.1"/>
</dbReference>
<comment type="caution">
    <text evidence="4">The sequence shown here is derived from an EMBL/GenBank/DDBJ whole genome shotgun (WGS) entry which is preliminary data.</text>
</comment>
<evidence type="ECO:0000313" key="4">
    <source>
        <dbReference type="EMBL" id="MDH2394158.1"/>
    </source>
</evidence>
<dbReference type="EMBL" id="JARWBG010000125">
    <property type="protein sequence ID" value="MDH2394158.1"/>
    <property type="molecule type" value="Genomic_DNA"/>
</dbReference>
<protein>
    <submittedName>
        <fullName evidence="4">Uncharacterized protein</fullName>
    </submittedName>
</protein>
<evidence type="ECO:0000313" key="5">
    <source>
        <dbReference type="Proteomes" id="UP001223144"/>
    </source>
</evidence>
<evidence type="ECO:0000256" key="2">
    <source>
        <dbReference type="SAM" id="MobiDB-lite"/>
    </source>
</evidence>
<feature type="region of interest" description="Disordered" evidence="2">
    <location>
        <begin position="219"/>
        <end position="251"/>
    </location>
</feature>
<keyword evidence="5" id="KW-1185">Reference proteome</keyword>
<evidence type="ECO:0000256" key="1">
    <source>
        <dbReference type="SAM" id="Coils"/>
    </source>
</evidence>
<keyword evidence="3" id="KW-0472">Membrane</keyword>
<keyword evidence="3" id="KW-1133">Transmembrane helix</keyword>